<dbReference type="GO" id="GO:0003735">
    <property type="term" value="F:structural constituent of ribosome"/>
    <property type="evidence" value="ECO:0007669"/>
    <property type="project" value="InterPro"/>
</dbReference>
<dbReference type="InterPro" id="IPR018260">
    <property type="entry name" value="Ribosomal_uL22_CS"/>
</dbReference>
<feature type="compositionally biased region" description="Low complexity" evidence="7">
    <location>
        <begin position="1"/>
        <end position="13"/>
    </location>
</feature>
<evidence type="ECO:0000256" key="4">
    <source>
        <dbReference type="ARBA" id="ARBA00035207"/>
    </source>
</evidence>
<accession>A0A8J6GP14</accession>
<evidence type="ECO:0000256" key="2">
    <source>
        <dbReference type="ARBA" id="ARBA00022980"/>
    </source>
</evidence>
<reference evidence="8" key="1">
    <citation type="submission" date="2020-03" db="EMBL/GenBank/DDBJ databases">
        <title>Studies in the Genomics of Life Span.</title>
        <authorList>
            <person name="Glass D."/>
        </authorList>
    </citation>
    <scope>NUCLEOTIDE SEQUENCE</scope>
    <source>
        <strain evidence="8">LTLLF</strain>
        <tissue evidence="8">Muscle</tissue>
    </source>
</reference>
<keyword evidence="3 6" id="KW-0687">Ribonucleoprotein</keyword>
<dbReference type="Gene3D" id="3.90.470.10">
    <property type="entry name" value="Ribosomal protein L22/L17"/>
    <property type="match status" value="1"/>
</dbReference>
<feature type="region of interest" description="Disordered" evidence="7">
    <location>
        <begin position="1"/>
        <end position="20"/>
    </location>
</feature>
<dbReference type="PROSITE" id="PS00464">
    <property type="entry name" value="RIBOSOMAL_L22"/>
    <property type="match status" value="1"/>
</dbReference>
<dbReference type="GO" id="GO:0002181">
    <property type="term" value="P:cytoplasmic translation"/>
    <property type="evidence" value="ECO:0007669"/>
    <property type="project" value="TreeGrafter"/>
</dbReference>
<evidence type="ECO:0000256" key="6">
    <source>
        <dbReference type="RuleBase" id="RU004005"/>
    </source>
</evidence>
<dbReference type="CDD" id="cd00336">
    <property type="entry name" value="Ribosomal_L22"/>
    <property type="match status" value="1"/>
</dbReference>
<gene>
    <name evidence="8" type="ORF">LTLLF_135570</name>
</gene>
<comment type="similarity">
    <text evidence="1 6">Belongs to the universal ribosomal protein uL22 family.</text>
</comment>
<feature type="compositionally biased region" description="Basic residues" evidence="7">
    <location>
        <begin position="26"/>
        <end position="37"/>
    </location>
</feature>
<comment type="caution">
    <text evidence="8">The sequence shown here is derived from an EMBL/GenBank/DDBJ whole genome shotgun (WGS) entry which is preliminary data.</text>
</comment>
<protein>
    <recommendedName>
        <fullName evidence="4">Large ribosomal subunit protein uL22</fullName>
    </recommendedName>
    <alternativeName>
        <fullName evidence="5">60S ribosomal protein L17</fullName>
    </alternativeName>
</protein>
<dbReference type="InterPro" id="IPR026776">
    <property type="entry name" value="UPF0729_C18orf32-like"/>
</dbReference>
<dbReference type="Pfam" id="PF00237">
    <property type="entry name" value="Ribosomal_L22"/>
    <property type="match status" value="1"/>
</dbReference>
<evidence type="ECO:0000313" key="8">
    <source>
        <dbReference type="EMBL" id="KAH0514362.1"/>
    </source>
</evidence>
<dbReference type="PANTHER" id="PTHR11593">
    <property type="entry name" value="60S RIBOSOMAL PROTEIN L17"/>
    <property type="match status" value="1"/>
</dbReference>
<feature type="compositionally biased region" description="Gly residues" evidence="7">
    <location>
        <begin position="67"/>
        <end position="84"/>
    </location>
</feature>
<evidence type="ECO:0000256" key="3">
    <source>
        <dbReference type="ARBA" id="ARBA00023274"/>
    </source>
</evidence>
<evidence type="ECO:0000313" key="9">
    <source>
        <dbReference type="Proteomes" id="UP000710432"/>
    </source>
</evidence>
<dbReference type="SUPFAM" id="SSF54843">
    <property type="entry name" value="Ribosomal protein L22"/>
    <property type="match status" value="1"/>
</dbReference>
<name>A0A8J6GP14_MICOH</name>
<organism evidence="8 9">
    <name type="scientific">Microtus ochrogaster</name>
    <name type="common">Prairie vole</name>
    <dbReference type="NCBI Taxonomy" id="79684"/>
    <lineage>
        <taxon>Eukaryota</taxon>
        <taxon>Metazoa</taxon>
        <taxon>Chordata</taxon>
        <taxon>Craniata</taxon>
        <taxon>Vertebrata</taxon>
        <taxon>Euteleostomi</taxon>
        <taxon>Mammalia</taxon>
        <taxon>Eutheria</taxon>
        <taxon>Euarchontoglires</taxon>
        <taxon>Glires</taxon>
        <taxon>Rodentia</taxon>
        <taxon>Myomorpha</taxon>
        <taxon>Muroidea</taxon>
        <taxon>Cricetidae</taxon>
        <taxon>Arvicolinae</taxon>
        <taxon>Microtus</taxon>
    </lineage>
</organism>
<dbReference type="PANTHER" id="PTHR11593:SF10">
    <property type="entry name" value="60S RIBOSOMAL PROTEIN L17"/>
    <property type="match status" value="1"/>
</dbReference>
<dbReference type="NCBIfam" id="TIGR01038">
    <property type="entry name" value="uL22_arch_euk"/>
    <property type="match status" value="1"/>
</dbReference>
<proteinExistence type="inferred from homology"/>
<dbReference type="InterPro" id="IPR057265">
    <property type="entry name" value="Ribosomal_uL22_arc-type"/>
</dbReference>
<dbReference type="EMBL" id="JAATJU010021215">
    <property type="protein sequence ID" value="KAH0514362.1"/>
    <property type="molecule type" value="Genomic_DNA"/>
</dbReference>
<feature type="region of interest" description="Disordered" evidence="7">
    <location>
        <begin position="26"/>
        <end position="113"/>
    </location>
</feature>
<evidence type="ECO:0000256" key="7">
    <source>
        <dbReference type="SAM" id="MobiDB-lite"/>
    </source>
</evidence>
<dbReference type="Pfam" id="PF14975">
    <property type="entry name" value="DUF4512"/>
    <property type="match status" value="1"/>
</dbReference>
<dbReference type="InterPro" id="IPR001063">
    <property type="entry name" value="Ribosomal_uL22"/>
</dbReference>
<sequence>MNSPSSPCTSSSCKRPEVSITRRRALGRILRHRRRRGVGGAGISAPGLRAPQDHGSSPQAAALLAEGLGGASDPGFGRPRGGRGVRAARPAEARGEPSKAPVAGPGPRACKSRGSNLRVHFKNTRETAQAIKGMHIRKATKYLKDVTLKKQCVPFRRYNGGVGRCAQAKQWGWTQGRWPKKSAEFLLHMLKNAESNAELKGLDVDSLVIEHIQVNKAPKMRRRTYRAHGRINPYMSSPCHIEMILTEKEQIVPKPEEEVAQKKKCAGTLSSPRLASRLGPVLVHLPRCPFLPSLAVWFSSLDPHVSDVQPGTMVCIPCVVIPVLLWIFKKFLEPYIYPLVSPVISRIWPKKAVQESNGKNIGKVDCQGADINGLPTKGTTEVSEKKKN</sequence>
<dbReference type="InterPro" id="IPR005721">
    <property type="entry name" value="Ribosomal_uL22_euk/arc"/>
</dbReference>
<dbReference type="InterPro" id="IPR036394">
    <property type="entry name" value="Ribosomal_uL22_sf"/>
</dbReference>
<dbReference type="Proteomes" id="UP000710432">
    <property type="component" value="Unassembled WGS sequence"/>
</dbReference>
<dbReference type="AlphaFoldDB" id="A0A8J6GP14"/>
<dbReference type="NCBIfam" id="NF003260">
    <property type="entry name" value="PRK04223.1"/>
    <property type="match status" value="1"/>
</dbReference>
<evidence type="ECO:0000256" key="5">
    <source>
        <dbReference type="ARBA" id="ARBA00035325"/>
    </source>
</evidence>
<dbReference type="GO" id="GO:0022625">
    <property type="term" value="C:cytosolic large ribosomal subunit"/>
    <property type="evidence" value="ECO:0007669"/>
    <property type="project" value="TreeGrafter"/>
</dbReference>
<keyword evidence="2 6" id="KW-0689">Ribosomal protein</keyword>
<evidence type="ECO:0000256" key="1">
    <source>
        <dbReference type="ARBA" id="ARBA00009451"/>
    </source>
</evidence>
<dbReference type="FunFam" id="3.90.470.10:FF:000003">
    <property type="entry name" value="60S ribosomal protein L17"/>
    <property type="match status" value="1"/>
</dbReference>